<keyword evidence="1" id="KW-0597">Phosphoprotein</keyword>
<proteinExistence type="predicted"/>
<keyword evidence="3" id="KW-0614">Plasmid</keyword>
<geneLocation type="plasmid" evidence="3 4">
    <name>pBVIE01</name>
</geneLocation>
<dbReference type="InterPro" id="IPR052048">
    <property type="entry name" value="ST_Response_Regulator"/>
</dbReference>
<dbReference type="PANTHER" id="PTHR43228">
    <property type="entry name" value="TWO-COMPONENT RESPONSE REGULATOR"/>
    <property type="match status" value="1"/>
</dbReference>
<dbReference type="InterPro" id="IPR011006">
    <property type="entry name" value="CheY-like_superfamily"/>
</dbReference>
<evidence type="ECO:0000259" key="2">
    <source>
        <dbReference type="PROSITE" id="PS50110"/>
    </source>
</evidence>
<accession>A4JUB6</accession>
<dbReference type="GO" id="GO:0000160">
    <property type="term" value="P:phosphorelay signal transduction system"/>
    <property type="evidence" value="ECO:0007669"/>
    <property type="project" value="InterPro"/>
</dbReference>
<dbReference type="SUPFAM" id="SSF52172">
    <property type="entry name" value="CheY-like"/>
    <property type="match status" value="1"/>
</dbReference>
<dbReference type="SMART" id="SM00448">
    <property type="entry name" value="REC"/>
    <property type="match status" value="1"/>
</dbReference>
<reference evidence="3 4" key="1">
    <citation type="submission" date="2007-03" db="EMBL/GenBank/DDBJ databases">
        <title>Complete sequence of plasmid pBVIE01 of Burkholderia vietnamiensis G4.</title>
        <authorList>
            <consortium name="US DOE Joint Genome Institute"/>
            <person name="Copeland A."/>
            <person name="Lucas S."/>
            <person name="Lapidus A."/>
            <person name="Barry K."/>
            <person name="Detter J.C."/>
            <person name="Glavina del Rio T."/>
            <person name="Hammon N."/>
            <person name="Israni S."/>
            <person name="Dalin E."/>
            <person name="Tice H."/>
            <person name="Pitluck S."/>
            <person name="Chain P."/>
            <person name="Malfatti S."/>
            <person name="Shin M."/>
            <person name="Vergez L."/>
            <person name="Schmutz J."/>
            <person name="Larimer F."/>
            <person name="Land M."/>
            <person name="Hauser L."/>
            <person name="Kyrpides N."/>
            <person name="Tiedje J."/>
            <person name="Richardson P."/>
        </authorList>
    </citation>
    <scope>NUCLEOTIDE SEQUENCE [LARGE SCALE GENOMIC DNA]</scope>
    <source>
        <strain evidence="4">G4 / LMG 22486</strain>
        <plasmid evidence="3 4">pBVIE01</plasmid>
    </source>
</reference>
<organism evidence="3 4">
    <name type="scientific">Burkholderia vietnamiensis (strain G4 / LMG 22486)</name>
    <name type="common">Burkholderia cepacia (strain R1808)</name>
    <dbReference type="NCBI Taxonomy" id="269482"/>
    <lineage>
        <taxon>Bacteria</taxon>
        <taxon>Pseudomonadati</taxon>
        <taxon>Pseudomonadota</taxon>
        <taxon>Betaproteobacteria</taxon>
        <taxon>Burkholderiales</taxon>
        <taxon>Burkholderiaceae</taxon>
        <taxon>Burkholderia</taxon>
        <taxon>Burkholderia cepacia complex</taxon>
    </lineage>
</organism>
<gene>
    <name evidence="3" type="ordered locus">Bcep1808_6983</name>
</gene>
<dbReference type="CDD" id="cd19923">
    <property type="entry name" value="REC_CheY_CheY3"/>
    <property type="match status" value="1"/>
</dbReference>
<dbReference type="Proteomes" id="UP000002287">
    <property type="component" value="Plasmid pBVIE01"/>
</dbReference>
<sequence>MKAPETYRFLVVDDFPTMRRIVRTLLKEVGYSNFDEAENGVAAMTMLQTRNFDFVVTDWNMPRMDGLELLTAIRSSVELRHLPVLMVTAEAKKENILAAARAGASGYIVKPFTAATLAEKIAKIIERTAGAATLQNNEEGALAHG</sequence>
<evidence type="ECO:0000256" key="1">
    <source>
        <dbReference type="PROSITE-ProRule" id="PRU00169"/>
    </source>
</evidence>
<dbReference type="KEGG" id="bvi:Bcep1808_6983"/>
<dbReference type="EMBL" id="CP000617">
    <property type="protein sequence ID" value="ABO59869.1"/>
    <property type="molecule type" value="Genomic_DNA"/>
</dbReference>
<feature type="domain" description="Response regulatory" evidence="2">
    <location>
        <begin position="8"/>
        <end position="125"/>
    </location>
</feature>
<feature type="modified residue" description="4-aspartylphosphate" evidence="1">
    <location>
        <position position="58"/>
    </location>
</feature>
<dbReference type="Gene3D" id="3.40.50.2300">
    <property type="match status" value="1"/>
</dbReference>
<name>A4JUB6_BURVG</name>
<dbReference type="InterPro" id="IPR001789">
    <property type="entry name" value="Sig_transdc_resp-reg_receiver"/>
</dbReference>
<dbReference type="PROSITE" id="PS50110">
    <property type="entry name" value="RESPONSE_REGULATORY"/>
    <property type="match status" value="1"/>
</dbReference>
<dbReference type="PANTHER" id="PTHR43228:SF1">
    <property type="entry name" value="TWO-COMPONENT RESPONSE REGULATOR ARR22"/>
    <property type="match status" value="1"/>
</dbReference>
<evidence type="ECO:0000313" key="4">
    <source>
        <dbReference type="Proteomes" id="UP000002287"/>
    </source>
</evidence>
<dbReference type="AlphaFoldDB" id="A4JUB6"/>
<dbReference type="HOGENOM" id="CLU_000445_69_12_4"/>
<dbReference type="NCBIfam" id="NF007901">
    <property type="entry name" value="PRK10610.1"/>
    <property type="match status" value="1"/>
</dbReference>
<dbReference type="Pfam" id="PF00072">
    <property type="entry name" value="Response_reg"/>
    <property type="match status" value="1"/>
</dbReference>
<protein>
    <submittedName>
        <fullName evidence="3">Response regulator receiver protein</fullName>
    </submittedName>
</protein>
<evidence type="ECO:0000313" key="3">
    <source>
        <dbReference type="EMBL" id="ABO59869.1"/>
    </source>
</evidence>